<organism evidence="6 7">
    <name type="scientific">Dissostichus eleginoides</name>
    <name type="common">Patagonian toothfish</name>
    <name type="synonym">Dissostichus amissus</name>
    <dbReference type="NCBI Taxonomy" id="100907"/>
    <lineage>
        <taxon>Eukaryota</taxon>
        <taxon>Metazoa</taxon>
        <taxon>Chordata</taxon>
        <taxon>Craniata</taxon>
        <taxon>Vertebrata</taxon>
        <taxon>Euteleostomi</taxon>
        <taxon>Actinopterygii</taxon>
        <taxon>Neopterygii</taxon>
        <taxon>Teleostei</taxon>
        <taxon>Neoteleostei</taxon>
        <taxon>Acanthomorphata</taxon>
        <taxon>Eupercaria</taxon>
        <taxon>Perciformes</taxon>
        <taxon>Notothenioidei</taxon>
        <taxon>Nototheniidae</taxon>
        <taxon>Dissostichus</taxon>
    </lineage>
</organism>
<dbReference type="InterPro" id="IPR014853">
    <property type="entry name" value="VWF/SSPO/ZAN-like_Cys-rich_dom"/>
</dbReference>
<dbReference type="Gene3D" id="2.60.40.4100">
    <property type="entry name" value="Zona pellucida, ZP-C domain"/>
    <property type="match status" value="1"/>
</dbReference>
<evidence type="ECO:0000259" key="5">
    <source>
        <dbReference type="PROSITE" id="PS51034"/>
    </source>
</evidence>
<reference evidence="6" key="1">
    <citation type="submission" date="2023-04" db="EMBL/GenBank/DDBJ databases">
        <title>Chromosome-level genome of Chaenocephalus aceratus.</title>
        <authorList>
            <person name="Park H."/>
        </authorList>
    </citation>
    <scope>NUCLEOTIDE SEQUENCE</scope>
    <source>
        <strain evidence="6">DE</strain>
        <tissue evidence="6">Muscle</tissue>
    </source>
</reference>
<evidence type="ECO:0000256" key="3">
    <source>
        <dbReference type="SAM" id="MobiDB-lite"/>
    </source>
</evidence>
<dbReference type="SMART" id="SM00241">
    <property type="entry name" value="ZP"/>
    <property type="match status" value="1"/>
</dbReference>
<evidence type="ECO:0000256" key="4">
    <source>
        <dbReference type="SAM" id="SignalP"/>
    </source>
</evidence>
<dbReference type="SMART" id="SM00832">
    <property type="entry name" value="C8"/>
    <property type="match status" value="1"/>
</dbReference>
<evidence type="ECO:0000313" key="7">
    <source>
        <dbReference type="Proteomes" id="UP001228049"/>
    </source>
</evidence>
<dbReference type="InterPro" id="IPR042235">
    <property type="entry name" value="ZP-C_dom"/>
</dbReference>
<evidence type="ECO:0000256" key="1">
    <source>
        <dbReference type="ARBA" id="ARBA00022729"/>
    </source>
</evidence>
<dbReference type="PANTHER" id="PTHR14002">
    <property type="entry name" value="ENDOGLIN/TGF-BETA RECEPTOR TYPE III"/>
    <property type="match status" value="1"/>
</dbReference>
<feature type="domain" description="ZP" evidence="5">
    <location>
        <begin position="496"/>
        <end position="736"/>
    </location>
</feature>
<proteinExistence type="predicted"/>
<keyword evidence="2" id="KW-1015">Disulfide bond</keyword>
<keyword evidence="7" id="KW-1185">Reference proteome</keyword>
<evidence type="ECO:0000256" key="2">
    <source>
        <dbReference type="ARBA" id="ARBA00023157"/>
    </source>
</evidence>
<dbReference type="Pfam" id="PF08742">
    <property type="entry name" value="C8"/>
    <property type="match status" value="1"/>
</dbReference>
<name>A0AAD9EUR8_DISEL</name>
<dbReference type="EMBL" id="JASDAP010000491">
    <property type="protein sequence ID" value="KAK1874625.1"/>
    <property type="molecule type" value="Genomic_DNA"/>
</dbReference>
<accession>A0AAD9EUR8</accession>
<dbReference type="Pfam" id="PF23344">
    <property type="entry name" value="ZP-N"/>
    <property type="match status" value="1"/>
</dbReference>
<feature type="compositionally biased region" description="Pro residues" evidence="3">
    <location>
        <begin position="342"/>
        <end position="358"/>
    </location>
</feature>
<dbReference type="InterPro" id="IPR055355">
    <property type="entry name" value="ZP-C"/>
</dbReference>
<sequence length="756" mass="81375">MKLLLLLAVAASQMELSASSVNLNAPGGHINISNVPITFYGKTYTMLHVKMGNKVEVCFKNDPSEEDIDCMVTSEGELSTKVGGTVMATWKDPKEFFFYRDLSGCRGSGGAVMPGSEMPRAEPCSVELCSLSAVLSNTACGPEEVCQADNTCAIPPVVCTVTGSTVIGFHGAVHSVQDRCTYSLMEPEGSASFNLMAAFRERRRTDVPLLDHLILSLPGVTMYLEQGGRVRVRKSRAQALVLSSTAQQHHGVELSKDQAGVTAKLPNSNMTLYFDGSTAHVSGTEHVSGNASMEGLCGCLLNSSWTTTPIAEKSSSFSPPGYPLVCLISAVSNDMVLFLQTPGPPRTPPDPRNPPDPRTPGCEIQQQDTIDSSINCTSSTDHCNLMRQPPFSACHNHSDPEPFISACTHTLCRYPSVDGVDCHFLEAYAKACSLEANVTLEDWRSTSGCSPPPLCQQPCSDHEFCGAEMWSSSRCFCRAGFASKYRATKSLGDPTVCRQGSASVVLAGCLLDDKGIDFSTLHLKDPSCKGHMDPQSHLVTFSFNRSAPCGTEVMRNNSQIVYKNSIMSSNSSSGGVIIRSDQIQIDFSCKYTQPEQQVSGVWDYTLTMSSFSDAGLLQPVGPNTEILLNQKVWLQLAAGGLDANMVAMVTDSCWATNQASPDDSLRYDLIINGCPNPADDTVQMQGNGQGTSSVFSFNMFEFSGGSSEIYLHCKLELCPTQGQACTPSCGGGARRRRRSARFAEGNAALITMAWTH</sequence>
<dbReference type="AlphaFoldDB" id="A0AAD9EUR8"/>
<dbReference type="Pfam" id="PF00100">
    <property type="entry name" value="Zona_pellucida"/>
    <property type="match status" value="1"/>
</dbReference>
<dbReference type="InterPro" id="IPR001507">
    <property type="entry name" value="ZP_dom"/>
</dbReference>
<comment type="caution">
    <text evidence="6">The sequence shown here is derived from an EMBL/GenBank/DDBJ whole genome shotgun (WGS) entry which is preliminary data.</text>
</comment>
<dbReference type="Gene3D" id="2.60.40.3210">
    <property type="entry name" value="Zona pellucida, ZP-N domain"/>
    <property type="match status" value="1"/>
</dbReference>
<protein>
    <submittedName>
        <fullName evidence="6">Uromodulin</fullName>
    </submittedName>
</protein>
<keyword evidence="1 4" id="KW-0732">Signal</keyword>
<evidence type="ECO:0000313" key="6">
    <source>
        <dbReference type="EMBL" id="KAK1874625.1"/>
    </source>
</evidence>
<dbReference type="InterPro" id="IPR055356">
    <property type="entry name" value="ZP-N"/>
</dbReference>
<dbReference type="PROSITE" id="PS51034">
    <property type="entry name" value="ZP_2"/>
    <property type="match status" value="1"/>
</dbReference>
<dbReference type="Proteomes" id="UP001228049">
    <property type="component" value="Unassembled WGS sequence"/>
</dbReference>
<gene>
    <name evidence="6" type="ORF">KUDE01_006848</name>
</gene>
<feature type="region of interest" description="Disordered" evidence="3">
    <location>
        <begin position="340"/>
        <end position="361"/>
    </location>
</feature>
<feature type="chain" id="PRO_5042194530" evidence="4">
    <location>
        <begin position="20"/>
        <end position="756"/>
    </location>
</feature>
<feature type="signal peptide" evidence="4">
    <location>
        <begin position="1"/>
        <end position="19"/>
    </location>
</feature>
<dbReference type="PANTHER" id="PTHR14002:SF50">
    <property type="entry name" value="ALPHA-TECTORIN-LIKE-RELATED"/>
    <property type="match status" value="1"/>
</dbReference>